<sequence length="477" mass="51705">MTSGPIREALTALRAAYDALADCDVETLTRTEILEVLDEVQTLGCQLPSQNHRLLARLQAESTPRELGAKSWRDVIAIRWRISTEEANRRLTEAALLAPRRALTGAPLPPMLVATATAQRLGFITPEHVTVIRHAMKRMPGWVDTATRARIEVDWVRHAVGSGPKELQDQTARTLFLLDQDGPAPDDEERARRRGLSKGRQQHDAMTEMKANLTPEAWAVWEVLFARYAAPGMCNPADVAPCTSGTPTQAQIDGDTRSIEQRRHDAFEFIGRTALDKSELGQLNGLPTAIIVRATLQELRTLAGIGVTGGGTALPIADVLRMAAQANATNYLAVFDDATGATLDLFRTRRTASVAQRFALIARDGGCTKPGCTVPAYGAQVHHAAKDWTAGGDTNVDDLGLACGPDNRAVGPGGWTTLLNDRHEVEWIPPAGLDTGQKRTNDYHHPEKLRLPLEGDDARPAAEDEPGRPEPPGNTAA</sequence>
<reference evidence="3" key="2">
    <citation type="journal article" date="2022" name="BMC Genomics">
        <title>Comparative genome analysis of mycobacteria focusing on tRNA and non-coding RNA.</title>
        <authorList>
            <person name="Behra P.R.K."/>
            <person name="Pettersson B.M.F."/>
            <person name="Ramesh M."/>
            <person name="Das S."/>
            <person name="Dasgupta S."/>
            <person name="Kirsebom L.A."/>
        </authorList>
    </citation>
    <scope>NUCLEOTIDE SEQUENCE</scope>
    <source>
        <strain evidence="3">DSM 44615</strain>
    </source>
</reference>
<dbReference type="AlphaFoldDB" id="A0A9X3BWK2"/>
<comment type="caution">
    <text evidence="3">The sequence shown here is derived from an EMBL/GenBank/DDBJ whole genome shotgun (WGS) entry which is preliminary data.</text>
</comment>
<accession>A0A9X3BWK2</accession>
<keyword evidence="4" id="KW-1185">Reference proteome</keyword>
<feature type="domain" description="DUF222" evidence="2">
    <location>
        <begin position="35"/>
        <end position="364"/>
    </location>
</feature>
<dbReference type="InterPro" id="IPR003615">
    <property type="entry name" value="HNH_nuc"/>
</dbReference>
<organism evidence="3 4">
    <name type="scientific">[Mycobacterium] manitobense</name>
    <dbReference type="NCBI Taxonomy" id="190147"/>
    <lineage>
        <taxon>Bacteria</taxon>
        <taxon>Bacillati</taxon>
        <taxon>Actinomycetota</taxon>
        <taxon>Actinomycetes</taxon>
        <taxon>Mycobacteriales</taxon>
        <taxon>Mycobacteriaceae</taxon>
        <taxon>Mycolicibacterium</taxon>
    </lineage>
</organism>
<dbReference type="RefSeq" id="WP_264013988.1">
    <property type="nucleotide sequence ID" value="NZ_JACKSJ010000148.1"/>
</dbReference>
<dbReference type="Pfam" id="PF02720">
    <property type="entry name" value="DUF222"/>
    <property type="match status" value="1"/>
</dbReference>
<dbReference type="CDD" id="cd00085">
    <property type="entry name" value="HNHc"/>
    <property type="match status" value="1"/>
</dbReference>
<proteinExistence type="predicted"/>
<protein>
    <submittedName>
        <fullName evidence="3">DUF222 domain-containing protein</fullName>
    </submittedName>
</protein>
<feature type="region of interest" description="Disordered" evidence="1">
    <location>
        <begin position="430"/>
        <end position="477"/>
    </location>
</feature>
<evidence type="ECO:0000313" key="3">
    <source>
        <dbReference type="EMBL" id="MCV7171811.1"/>
    </source>
</evidence>
<dbReference type="EMBL" id="JACKSJ010000148">
    <property type="protein sequence ID" value="MCV7171811.1"/>
    <property type="molecule type" value="Genomic_DNA"/>
</dbReference>
<reference evidence="3" key="1">
    <citation type="submission" date="2020-07" db="EMBL/GenBank/DDBJ databases">
        <authorList>
            <person name="Pettersson B.M.F."/>
            <person name="Behra P.R.K."/>
            <person name="Ramesh M."/>
            <person name="Das S."/>
            <person name="Dasgupta S."/>
            <person name="Kirsebom L.A."/>
        </authorList>
    </citation>
    <scope>NUCLEOTIDE SEQUENCE</scope>
    <source>
        <strain evidence="3">DSM 44615</strain>
    </source>
</reference>
<feature type="region of interest" description="Disordered" evidence="1">
    <location>
        <begin position="179"/>
        <end position="205"/>
    </location>
</feature>
<gene>
    <name evidence="3" type="ORF">H7I41_18005</name>
</gene>
<name>A0A9X3BWK2_9MYCO</name>
<evidence type="ECO:0000259" key="2">
    <source>
        <dbReference type="Pfam" id="PF02720"/>
    </source>
</evidence>
<dbReference type="Proteomes" id="UP001140293">
    <property type="component" value="Unassembled WGS sequence"/>
</dbReference>
<evidence type="ECO:0000256" key="1">
    <source>
        <dbReference type="SAM" id="MobiDB-lite"/>
    </source>
</evidence>
<feature type="compositionally biased region" description="Basic and acidic residues" evidence="1">
    <location>
        <begin position="436"/>
        <end position="468"/>
    </location>
</feature>
<dbReference type="InterPro" id="IPR003870">
    <property type="entry name" value="DUF222"/>
</dbReference>
<evidence type="ECO:0000313" key="4">
    <source>
        <dbReference type="Proteomes" id="UP001140293"/>
    </source>
</evidence>